<feature type="non-terminal residue" evidence="1">
    <location>
        <position position="1"/>
    </location>
</feature>
<dbReference type="EMBL" id="MU276340">
    <property type="protein sequence ID" value="KAI0039202.1"/>
    <property type="molecule type" value="Genomic_DNA"/>
</dbReference>
<protein>
    <submittedName>
        <fullName evidence="1">Uncharacterized protein</fullName>
    </submittedName>
</protein>
<accession>A0ACB8R5N2</accession>
<organism evidence="1 2">
    <name type="scientific">Auriscalpium vulgare</name>
    <dbReference type="NCBI Taxonomy" id="40419"/>
    <lineage>
        <taxon>Eukaryota</taxon>
        <taxon>Fungi</taxon>
        <taxon>Dikarya</taxon>
        <taxon>Basidiomycota</taxon>
        <taxon>Agaricomycotina</taxon>
        <taxon>Agaricomycetes</taxon>
        <taxon>Russulales</taxon>
        <taxon>Auriscalpiaceae</taxon>
        <taxon>Auriscalpium</taxon>
    </lineage>
</organism>
<gene>
    <name evidence="1" type="ORF">FA95DRAFT_1457217</name>
</gene>
<name>A0ACB8R5N2_9AGAM</name>
<reference evidence="1" key="2">
    <citation type="journal article" date="2022" name="New Phytol.">
        <title>Evolutionary transition to the ectomycorrhizal habit in the genomes of a hyperdiverse lineage of mushroom-forming fungi.</title>
        <authorList>
            <person name="Looney B."/>
            <person name="Miyauchi S."/>
            <person name="Morin E."/>
            <person name="Drula E."/>
            <person name="Courty P.E."/>
            <person name="Kohler A."/>
            <person name="Kuo A."/>
            <person name="LaButti K."/>
            <person name="Pangilinan J."/>
            <person name="Lipzen A."/>
            <person name="Riley R."/>
            <person name="Andreopoulos W."/>
            <person name="He G."/>
            <person name="Johnson J."/>
            <person name="Nolan M."/>
            <person name="Tritt A."/>
            <person name="Barry K.W."/>
            <person name="Grigoriev I.V."/>
            <person name="Nagy L.G."/>
            <person name="Hibbett D."/>
            <person name="Henrissat B."/>
            <person name="Matheny P.B."/>
            <person name="Labbe J."/>
            <person name="Martin F.M."/>
        </authorList>
    </citation>
    <scope>NUCLEOTIDE SEQUENCE</scope>
    <source>
        <strain evidence="1">FP105234-sp</strain>
    </source>
</reference>
<feature type="non-terminal residue" evidence="1">
    <location>
        <position position="185"/>
    </location>
</feature>
<proteinExistence type="predicted"/>
<keyword evidence="2" id="KW-1185">Reference proteome</keyword>
<comment type="caution">
    <text evidence="1">The sequence shown here is derived from an EMBL/GenBank/DDBJ whole genome shotgun (WGS) entry which is preliminary data.</text>
</comment>
<sequence length="185" mass="20271">KTCKDVILHKGEVVALNNWIMANDGSETPLVGRVLEIIQVPGTALAREGKASYILLERHAVHGHSQQYGMPRLRFAGWSLVLDALCAVNTQHNCAEHACDASGTLPVRQEGELTTHTRACIRHNEPEDRILNTAQMRSARYIQLFQNPINPIDRDNAIHIGAAAEIASRKASQQEAAPAQTQRGG</sequence>
<evidence type="ECO:0000313" key="1">
    <source>
        <dbReference type="EMBL" id="KAI0039202.1"/>
    </source>
</evidence>
<reference evidence="1" key="1">
    <citation type="submission" date="2021-02" db="EMBL/GenBank/DDBJ databases">
        <authorList>
            <consortium name="DOE Joint Genome Institute"/>
            <person name="Ahrendt S."/>
            <person name="Looney B.P."/>
            <person name="Miyauchi S."/>
            <person name="Morin E."/>
            <person name="Drula E."/>
            <person name="Courty P.E."/>
            <person name="Chicoki N."/>
            <person name="Fauchery L."/>
            <person name="Kohler A."/>
            <person name="Kuo A."/>
            <person name="Labutti K."/>
            <person name="Pangilinan J."/>
            <person name="Lipzen A."/>
            <person name="Riley R."/>
            <person name="Andreopoulos W."/>
            <person name="He G."/>
            <person name="Johnson J."/>
            <person name="Barry K.W."/>
            <person name="Grigoriev I.V."/>
            <person name="Nagy L."/>
            <person name="Hibbett D."/>
            <person name="Henrissat B."/>
            <person name="Matheny P.B."/>
            <person name="Labbe J."/>
            <person name="Martin F."/>
        </authorList>
    </citation>
    <scope>NUCLEOTIDE SEQUENCE</scope>
    <source>
        <strain evidence="1">FP105234-sp</strain>
    </source>
</reference>
<dbReference type="Proteomes" id="UP000814033">
    <property type="component" value="Unassembled WGS sequence"/>
</dbReference>
<evidence type="ECO:0000313" key="2">
    <source>
        <dbReference type="Proteomes" id="UP000814033"/>
    </source>
</evidence>